<evidence type="ECO:0000313" key="4">
    <source>
        <dbReference type="Proteomes" id="UP000324974"/>
    </source>
</evidence>
<dbReference type="OrthoDB" id="9784272at2"/>
<proteinExistence type="predicted"/>
<dbReference type="InterPro" id="IPR013325">
    <property type="entry name" value="RNA_pol_sigma_r2"/>
</dbReference>
<dbReference type="AlphaFoldDB" id="A0A5C1A827"/>
<feature type="region of interest" description="Disordered" evidence="1">
    <location>
        <begin position="360"/>
        <end position="411"/>
    </location>
</feature>
<organism evidence="3 4">
    <name type="scientific">Limnoglobus roseus</name>
    <dbReference type="NCBI Taxonomy" id="2598579"/>
    <lineage>
        <taxon>Bacteria</taxon>
        <taxon>Pseudomonadati</taxon>
        <taxon>Planctomycetota</taxon>
        <taxon>Planctomycetia</taxon>
        <taxon>Gemmatales</taxon>
        <taxon>Gemmataceae</taxon>
        <taxon>Limnoglobus</taxon>
    </lineage>
</organism>
<dbReference type="RefSeq" id="WP_149109230.1">
    <property type="nucleotide sequence ID" value="NZ_CP042425.1"/>
</dbReference>
<dbReference type="SUPFAM" id="SSF88946">
    <property type="entry name" value="Sigma2 domain of RNA polymerase sigma factors"/>
    <property type="match status" value="1"/>
</dbReference>
<feature type="domain" description="RNA polymerase sigma-70 region 2" evidence="2">
    <location>
        <begin position="22"/>
        <end position="85"/>
    </location>
</feature>
<dbReference type="KEGG" id="lrs:PX52LOC_01221"/>
<evidence type="ECO:0000313" key="3">
    <source>
        <dbReference type="EMBL" id="QEL14333.1"/>
    </source>
</evidence>
<accession>A0A5C1A827</accession>
<dbReference type="Proteomes" id="UP000324974">
    <property type="component" value="Chromosome"/>
</dbReference>
<sequence>MCQAVDACPTTPSQAERLEMLQRAEPFIKSCVRKAMPRQADDLCQDARLKVWECTEKFDPARGVKWTTYVVGITKRIVLKALSTAKSSPVGEAWGGDQSGDDRTVEDLAEDIPKEDTDPFFEPEPDEELGDDVHRAVRAVAAEPLLACLSPLARSVVEPIILEGVNPAQVADRIDRSDKDTKLMIRNAVSSIAKRFDEANKAVGGKPRALGYCPIKREQFESLAIAALTEGGPDMRRIAKRFGVSVSAMSKWPAFRAAYDRMKPNARRTPAELEQQALALLAEIGPSLIRIATRLRRAETTLKKFPEFMAAYGQAKAQADRVWAERCRLALEAVGSGQSLVEIASAHDISPRTLAKLIAKRDAAKASGEREPAPAAKPQPAERPRSGHGWHFGKRLAPWTARTLGRRDRKR</sequence>
<protein>
    <submittedName>
        <fullName evidence="3">Sigma-70 family RNA polymerase sigma factor</fullName>
    </submittedName>
</protein>
<dbReference type="EMBL" id="CP042425">
    <property type="protein sequence ID" value="QEL14333.1"/>
    <property type="molecule type" value="Genomic_DNA"/>
</dbReference>
<feature type="compositionally biased region" description="Basic and acidic residues" evidence="1">
    <location>
        <begin position="360"/>
        <end position="372"/>
    </location>
</feature>
<dbReference type="GO" id="GO:0003700">
    <property type="term" value="F:DNA-binding transcription factor activity"/>
    <property type="evidence" value="ECO:0007669"/>
    <property type="project" value="InterPro"/>
</dbReference>
<keyword evidence="4" id="KW-1185">Reference proteome</keyword>
<gene>
    <name evidence="3" type="ORF">PX52LOC_01221</name>
</gene>
<name>A0A5C1A827_9BACT</name>
<dbReference type="GO" id="GO:0006352">
    <property type="term" value="P:DNA-templated transcription initiation"/>
    <property type="evidence" value="ECO:0007669"/>
    <property type="project" value="InterPro"/>
</dbReference>
<reference evidence="4" key="1">
    <citation type="submission" date="2019-08" db="EMBL/GenBank/DDBJ databases">
        <title>Limnoglobus roseus gen. nov., sp. nov., a novel freshwater planctomycete with a giant genome from the family Gemmataceae.</title>
        <authorList>
            <person name="Kulichevskaya I.S."/>
            <person name="Naumoff D.G."/>
            <person name="Miroshnikov K."/>
            <person name="Ivanova A."/>
            <person name="Philippov D.A."/>
            <person name="Hakobyan A."/>
            <person name="Rijpstra I.C."/>
            <person name="Sinninghe Damste J.S."/>
            <person name="Liesack W."/>
            <person name="Dedysh S.N."/>
        </authorList>
    </citation>
    <scope>NUCLEOTIDE SEQUENCE [LARGE SCALE GENOMIC DNA]</scope>
    <source>
        <strain evidence="4">PX52</strain>
    </source>
</reference>
<dbReference type="Gene3D" id="1.10.1740.10">
    <property type="match status" value="1"/>
</dbReference>
<evidence type="ECO:0000256" key="1">
    <source>
        <dbReference type="SAM" id="MobiDB-lite"/>
    </source>
</evidence>
<evidence type="ECO:0000259" key="2">
    <source>
        <dbReference type="Pfam" id="PF04542"/>
    </source>
</evidence>
<dbReference type="Pfam" id="PF04542">
    <property type="entry name" value="Sigma70_r2"/>
    <property type="match status" value="1"/>
</dbReference>
<dbReference type="InterPro" id="IPR007627">
    <property type="entry name" value="RNA_pol_sigma70_r2"/>
</dbReference>